<dbReference type="KEGG" id="pkc:PKB_2926"/>
<evidence type="ECO:0000313" key="3">
    <source>
        <dbReference type="Proteomes" id="UP000025241"/>
    </source>
</evidence>
<dbReference type="Proteomes" id="UP000025241">
    <property type="component" value="Chromosome I"/>
</dbReference>
<evidence type="ECO:0008006" key="4">
    <source>
        <dbReference type="Google" id="ProtNLM"/>
    </source>
</evidence>
<proteinExistence type="predicted"/>
<keyword evidence="1" id="KW-0732">Signal</keyword>
<dbReference type="EMBL" id="HG322950">
    <property type="protein sequence ID" value="CDF84273.1"/>
    <property type="molecule type" value="Genomic_DNA"/>
</dbReference>
<gene>
    <name evidence="2" type="ORF">PKB_2926</name>
</gene>
<dbReference type="HOGENOM" id="CLU_065518_0_0_6"/>
<evidence type="ECO:0000256" key="1">
    <source>
        <dbReference type="SAM" id="SignalP"/>
    </source>
</evidence>
<evidence type="ECO:0000313" key="2">
    <source>
        <dbReference type="EMBL" id="CDF84273.1"/>
    </source>
</evidence>
<dbReference type="AlphaFoldDB" id="A0A024HIJ5"/>
<feature type="chain" id="PRO_5001530189" description="DUF2860 domain-containing protein" evidence="1">
    <location>
        <begin position="20"/>
        <end position="334"/>
    </location>
</feature>
<reference evidence="2 3" key="2">
    <citation type="submission" date="2014-05" db="EMBL/GenBank/DDBJ databases">
        <title>Genome sequence of the 3-chlorobenzoate degrading bacterium Pseudomonas knackmussii B13 shows multiple evidence for horizontal gene transfer.</title>
        <authorList>
            <person name="Miyazaki R."/>
            <person name="Bertelli C."/>
            <person name="Falquet L."/>
            <person name="Robinson-Rechavi M."/>
            <person name="Gharib W."/>
            <person name="Roy S."/>
            <person name="Van der Meer J.R."/>
        </authorList>
    </citation>
    <scope>NUCLEOTIDE SEQUENCE [LARGE SCALE GENOMIC DNA]</scope>
    <source>
        <strain evidence="2 3">B13</strain>
    </source>
</reference>
<dbReference type="PATRIC" id="fig|1301098.3.peg.2948"/>
<dbReference type="Pfam" id="PF11059">
    <property type="entry name" value="DUF2860"/>
    <property type="match status" value="1"/>
</dbReference>
<keyword evidence="3" id="KW-1185">Reference proteome</keyword>
<protein>
    <recommendedName>
        <fullName evidence="4">DUF2860 domain-containing protein</fullName>
    </recommendedName>
</protein>
<accession>A0A024HIJ5</accession>
<dbReference type="PIRSF" id="PIRSF028696">
    <property type="entry name" value="UCP028696"/>
    <property type="match status" value="1"/>
</dbReference>
<dbReference type="RefSeq" id="WP_043252770.1">
    <property type="nucleotide sequence ID" value="NZ_HG322950.1"/>
</dbReference>
<feature type="signal peptide" evidence="1">
    <location>
        <begin position="1"/>
        <end position="19"/>
    </location>
</feature>
<reference evidence="2 3" key="1">
    <citation type="submission" date="2013-03" db="EMBL/GenBank/DDBJ databases">
        <authorList>
            <person name="Linke B."/>
        </authorList>
    </citation>
    <scope>NUCLEOTIDE SEQUENCE [LARGE SCALE GENOMIC DNA]</scope>
    <source>
        <strain evidence="2 3">B13</strain>
    </source>
</reference>
<name>A0A024HIJ5_PSEKB</name>
<dbReference type="eggNOG" id="ENOG503067A">
    <property type="taxonomic scope" value="Bacteria"/>
</dbReference>
<sequence>MRHLLFIPLGGAIALSAQAYDQIPQQDGLSGNVSLGVTSDQMKTNQIATVTGTHVSDKNIDSLGGSPDSKSYTKVVPAFGLSYTLAGSRTQFFAGTAMEDFINEDSVIDLGLRQGIGDPGNLRFSLLGSTPQEVWKDPYVSGADRKTTDRTSNGFRLGWENIFQSDFDVTYTQRKIDLNHERSGTALGLSQDQQDLLDRNGKDKKLDVSYRWQIDKDNVLTPTLSYIDRDLDGNAMKMDGYQADLGYSYLGLQGWQFGADAFGGHLKSDHTNPIYDQKQNVDRYGVSLSATYLEPFGLKDWSTRAAVNYGEENSNINFYDTRLGSVSVGMSYNF</sequence>
<organism evidence="2 3">
    <name type="scientific">Pseudomonas knackmussii (strain DSM 6978 / CCUG 54928 / LMG 23759 / B13)</name>
    <dbReference type="NCBI Taxonomy" id="1301098"/>
    <lineage>
        <taxon>Bacteria</taxon>
        <taxon>Pseudomonadati</taxon>
        <taxon>Pseudomonadota</taxon>
        <taxon>Gammaproteobacteria</taxon>
        <taxon>Pseudomonadales</taxon>
        <taxon>Pseudomonadaceae</taxon>
        <taxon>Pseudomonas</taxon>
    </lineage>
</organism>
<dbReference type="OrthoDB" id="6199337at2"/>
<dbReference type="InterPro" id="IPR016896">
    <property type="entry name" value="DUF2860"/>
</dbReference>